<feature type="non-terminal residue" evidence="1">
    <location>
        <position position="218"/>
    </location>
</feature>
<feature type="non-terminal residue" evidence="1">
    <location>
        <position position="1"/>
    </location>
</feature>
<organism evidence="1 2">
    <name type="scientific">Volvox africanus</name>
    <dbReference type="NCBI Taxonomy" id="51714"/>
    <lineage>
        <taxon>Eukaryota</taxon>
        <taxon>Viridiplantae</taxon>
        <taxon>Chlorophyta</taxon>
        <taxon>core chlorophytes</taxon>
        <taxon>Chlorophyceae</taxon>
        <taxon>CS clade</taxon>
        <taxon>Chlamydomonadales</taxon>
        <taxon>Volvocaceae</taxon>
        <taxon>Volvox</taxon>
    </lineage>
</organism>
<evidence type="ECO:0000313" key="2">
    <source>
        <dbReference type="Proteomes" id="UP001165090"/>
    </source>
</evidence>
<dbReference type="EMBL" id="BSDZ01000035">
    <property type="protein sequence ID" value="GLI66605.1"/>
    <property type="molecule type" value="Genomic_DNA"/>
</dbReference>
<dbReference type="Proteomes" id="UP001165090">
    <property type="component" value="Unassembled WGS sequence"/>
</dbReference>
<comment type="caution">
    <text evidence="1">The sequence shown here is derived from an EMBL/GenBank/DDBJ whole genome shotgun (WGS) entry which is preliminary data.</text>
</comment>
<keyword evidence="2" id="KW-1185">Reference proteome</keyword>
<reference evidence="1 2" key="1">
    <citation type="journal article" date="2023" name="IScience">
        <title>Expanded male sex-determining region conserved during the evolution of homothallism in the green alga Volvox.</title>
        <authorList>
            <person name="Yamamoto K."/>
            <person name="Matsuzaki R."/>
            <person name="Mahakham W."/>
            <person name="Heman W."/>
            <person name="Sekimoto H."/>
            <person name="Kawachi M."/>
            <person name="Minakuchi Y."/>
            <person name="Toyoda A."/>
            <person name="Nozaki H."/>
        </authorList>
    </citation>
    <scope>NUCLEOTIDE SEQUENCE [LARGE SCALE GENOMIC DNA]</scope>
    <source>
        <strain evidence="1 2">NIES-4468</strain>
    </source>
</reference>
<name>A0ABQ5SAM2_9CHLO</name>
<proteinExistence type="predicted"/>
<sequence length="218" mass="20464">VSGSVPPFGLAVPALPYGTASAPYSVSGATGTAGLGGMTPAQAAVGQAPVMGAANMAYYGTPSYSGSGGGSQYGGSAGGYALNNPDNGNGTGGAGGVGAGRGVGNGSVGGRNEVDVPDEMTAASPDGSGEAGVIATALEALVYGWGQPHHAGLGGAAQLVRDQEILSDGWGEEAVEAAELGGTAGLAGGLGTPHVPGASSPYGMVTPVTTSPSAGTML</sequence>
<evidence type="ECO:0000313" key="1">
    <source>
        <dbReference type="EMBL" id="GLI66605.1"/>
    </source>
</evidence>
<gene>
    <name evidence="1" type="ORF">VaNZ11_010526</name>
</gene>
<accession>A0ABQ5SAM2</accession>
<protein>
    <submittedName>
        <fullName evidence="1">Uncharacterized protein</fullName>
    </submittedName>
</protein>